<accession>A0ABQ9I1G5</accession>
<name>A0ABQ9I1G5_9NEOP</name>
<keyword evidence="3" id="KW-1185">Reference proteome</keyword>
<feature type="region of interest" description="Disordered" evidence="1">
    <location>
        <begin position="38"/>
        <end position="115"/>
    </location>
</feature>
<evidence type="ECO:0000256" key="1">
    <source>
        <dbReference type="SAM" id="MobiDB-lite"/>
    </source>
</evidence>
<sequence length="115" mass="12761">MFPSITNTDLNKSLNEHEETANTIDASLLELLEVLRQNENPQKKTKRKEINVPPGKSVGVSDFTMPQDDAQVKDTNTTDLTLPSTCNQDGVRIPQKKSERIDASSSSECSDHFSL</sequence>
<proteinExistence type="predicted"/>
<feature type="compositionally biased region" description="Polar residues" evidence="1">
    <location>
        <begin position="73"/>
        <end position="88"/>
    </location>
</feature>
<dbReference type="Proteomes" id="UP001159363">
    <property type="component" value="Chromosome 3"/>
</dbReference>
<evidence type="ECO:0000313" key="3">
    <source>
        <dbReference type="Proteomes" id="UP001159363"/>
    </source>
</evidence>
<dbReference type="EMBL" id="JARBHB010000003">
    <property type="protein sequence ID" value="KAJ8890473.1"/>
    <property type="molecule type" value="Genomic_DNA"/>
</dbReference>
<organism evidence="2 3">
    <name type="scientific">Dryococelus australis</name>
    <dbReference type="NCBI Taxonomy" id="614101"/>
    <lineage>
        <taxon>Eukaryota</taxon>
        <taxon>Metazoa</taxon>
        <taxon>Ecdysozoa</taxon>
        <taxon>Arthropoda</taxon>
        <taxon>Hexapoda</taxon>
        <taxon>Insecta</taxon>
        <taxon>Pterygota</taxon>
        <taxon>Neoptera</taxon>
        <taxon>Polyneoptera</taxon>
        <taxon>Phasmatodea</taxon>
        <taxon>Verophasmatodea</taxon>
        <taxon>Anareolatae</taxon>
        <taxon>Phasmatidae</taxon>
        <taxon>Eurycanthinae</taxon>
        <taxon>Dryococelus</taxon>
    </lineage>
</organism>
<evidence type="ECO:0000313" key="2">
    <source>
        <dbReference type="EMBL" id="KAJ8890473.1"/>
    </source>
</evidence>
<protein>
    <submittedName>
        <fullName evidence="2">Uncharacterized protein</fullName>
    </submittedName>
</protein>
<comment type="caution">
    <text evidence="2">The sequence shown here is derived from an EMBL/GenBank/DDBJ whole genome shotgun (WGS) entry which is preliminary data.</text>
</comment>
<gene>
    <name evidence="2" type="ORF">PR048_009982</name>
</gene>
<reference evidence="2 3" key="1">
    <citation type="submission" date="2023-02" db="EMBL/GenBank/DDBJ databases">
        <title>LHISI_Scaffold_Assembly.</title>
        <authorList>
            <person name="Stuart O.P."/>
            <person name="Cleave R."/>
            <person name="Magrath M.J.L."/>
            <person name="Mikheyev A.S."/>
        </authorList>
    </citation>
    <scope>NUCLEOTIDE SEQUENCE [LARGE SCALE GENOMIC DNA]</scope>
    <source>
        <strain evidence="2">Daus_M_001</strain>
        <tissue evidence="2">Leg muscle</tissue>
    </source>
</reference>